<dbReference type="OrthoDB" id="1724197at2759"/>
<proteinExistence type="predicted"/>
<evidence type="ECO:0000259" key="3">
    <source>
        <dbReference type="Pfam" id="PF01103"/>
    </source>
</evidence>
<name>A0A1G4ISX1_9SACH</name>
<feature type="domain" description="Bacterial surface antigen (D15)" evidence="3">
    <location>
        <begin position="173"/>
        <end position="476"/>
    </location>
</feature>
<protein>
    <submittedName>
        <fullName evidence="4">LADA_0B03422g1_1</fullName>
    </submittedName>
</protein>
<keyword evidence="5" id="KW-1185">Reference proteome</keyword>
<dbReference type="GO" id="GO:0019867">
    <property type="term" value="C:outer membrane"/>
    <property type="evidence" value="ECO:0007669"/>
    <property type="project" value="InterPro"/>
</dbReference>
<keyword evidence="2" id="KW-0472">Membrane</keyword>
<organism evidence="4 5">
    <name type="scientific">Lachancea dasiensis</name>
    <dbReference type="NCBI Taxonomy" id="1072105"/>
    <lineage>
        <taxon>Eukaryota</taxon>
        <taxon>Fungi</taxon>
        <taxon>Dikarya</taxon>
        <taxon>Ascomycota</taxon>
        <taxon>Saccharomycotina</taxon>
        <taxon>Saccharomycetes</taxon>
        <taxon>Saccharomycetales</taxon>
        <taxon>Saccharomycetaceae</taxon>
        <taxon>Lachancea</taxon>
    </lineage>
</organism>
<evidence type="ECO:0000313" key="5">
    <source>
        <dbReference type="Proteomes" id="UP000190274"/>
    </source>
</evidence>
<dbReference type="AlphaFoldDB" id="A0A1G4ISX1"/>
<dbReference type="Proteomes" id="UP000190274">
    <property type="component" value="Chromosome B"/>
</dbReference>
<evidence type="ECO:0000313" key="4">
    <source>
        <dbReference type="EMBL" id="SCU79833.1"/>
    </source>
</evidence>
<comment type="subcellular location">
    <subcellularLocation>
        <location evidence="1">Membrane</location>
    </subcellularLocation>
</comment>
<sequence length="479" mass="52679">MEHPEFSNGLERETQLAILKRSSLKPLFITTVSIDGDNQLSPLSDAVYKSVLEPVLSQPLQTLEQSMTNFSEIKKKLIYTGLFKDVKVSLDREAKGAGLQNLPEDAIKDYNLESPIPTAARIFLTPMQFNNVCLTSTTGDSQSALGGRYSFINTWGKAEVLTLQSELKAVPFSPNRGERNFEAKLMVPLQKNPSVKAVIDASYAKIDLRDLNYVASEDQGLQSQAALNIGVQKTWITKNLSSAPFLYNGLSIVARNIASANGSEKSKSPFSKSSFVSHFSFDNRKFFGLFPAFGVKLAASNEYVISQKLGQSSDTIGSQEHSFNKFAITAEAHRPIFKNRIINSLDIAFGGIIPTVQSTSTTHYMDKFYLGGLASLKGFERNSVGQQGGDFFYKLRLASSFKLPNTPSDSPLRLQCFLNGGDVFDGKLDNFYGAASSGISLLYKSRLANMDLTYAIPFSYRNQDIAKPGFSFGVSLSLY</sequence>
<accession>A0A1G4ISX1</accession>
<reference evidence="5" key="1">
    <citation type="submission" date="2016-03" db="EMBL/GenBank/DDBJ databases">
        <authorList>
            <person name="Devillers H."/>
        </authorList>
    </citation>
    <scope>NUCLEOTIDE SEQUENCE [LARGE SCALE GENOMIC DNA]</scope>
</reference>
<dbReference type="STRING" id="1266660.A0A1G4ISX1"/>
<evidence type="ECO:0000256" key="2">
    <source>
        <dbReference type="ARBA" id="ARBA00023136"/>
    </source>
</evidence>
<dbReference type="Pfam" id="PF01103">
    <property type="entry name" value="Omp85"/>
    <property type="match status" value="1"/>
</dbReference>
<dbReference type="Gene3D" id="2.40.160.50">
    <property type="entry name" value="membrane protein fhac: a member of the omp85/tpsb transporter family"/>
    <property type="match status" value="1"/>
</dbReference>
<evidence type="ECO:0000256" key="1">
    <source>
        <dbReference type="ARBA" id="ARBA00004370"/>
    </source>
</evidence>
<dbReference type="EMBL" id="LT598456">
    <property type="protein sequence ID" value="SCU79833.1"/>
    <property type="molecule type" value="Genomic_DNA"/>
</dbReference>
<gene>
    <name evidence="4" type="ORF">LADA_0B03422G</name>
</gene>
<dbReference type="InterPro" id="IPR000184">
    <property type="entry name" value="Bac_surfAg_D15"/>
</dbReference>